<dbReference type="Proteomes" id="UP000281726">
    <property type="component" value="Unassembled WGS sequence"/>
</dbReference>
<evidence type="ECO:0000256" key="3">
    <source>
        <dbReference type="ARBA" id="ARBA00023163"/>
    </source>
</evidence>
<feature type="DNA-binding region" description="H-T-H motif" evidence="4">
    <location>
        <begin position="33"/>
        <end position="52"/>
    </location>
</feature>
<name>A0A3A9ZTZ7_9ACTN</name>
<dbReference type="InterPro" id="IPR011075">
    <property type="entry name" value="TetR_C"/>
</dbReference>
<dbReference type="InterPro" id="IPR009057">
    <property type="entry name" value="Homeodomain-like_sf"/>
</dbReference>
<dbReference type="Gene3D" id="1.10.357.10">
    <property type="entry name" value="Tetracycline Repressor, domain 2"/>
    <property type="match status" value="1"/>
</dbReference>
<dbReference type="PRINTS" id="PR00455">
    <property type="entry name" value="HTHTETR"/>
</dbReference>
<dbReference type="Pfam" id="PF16859">
    <property type="entry name" value="TetR_C_11"/>
    <property type="match status" value="1"/>
</dbReference>
<gene>
    <name evidence="6" type="ORF">D7223_04795</name>
</gene>
<dbReference type="InterPro" id="IPR001647">
    <property type="entry name" value="HTH_TetR"/>
</dbReference>
<dbReference type="PANTHER" id="PTHR30055:SF148">
    <property type="entry name" value="TETR-FAMILY TRANSCRIPTIONAL REGULATOR"/>
    <property type="match status" value="1"/>
</dbReference>
<keyword evidence="3" id="KW-0804">Transcription</keyword>
<evidence type="ECO:0000256" key="4">
    <source>
        <dbReference type="PROSITE-ProRule" id="PRU00335"/>
    </source>
</evidence>
<proteinExistence type="predicted"/>
<dbReference type="GO" id="GO:0003700">
    <property type="term" value="F:DNA-binding transcription factor activity"/>
    <property type="evidence" value="ECO:0007669"/>
    <property type="project" value="TreeGrafter"/>
</dbReference>
<accession>A0A3A9ZTZ7</accession>
<evidence type="ECO:0000313" key="6">
    <source>
        <dbReference type="EMBL" id="RKN51046.1"/>
    </source>
</evidence>
<dbReference type="SUPFAM" id="SSF46689">
    <property type="entry name" value="Homeodomain-like"/>
    <property type="match status" value="1"/>
</dbReference>
<dbReference type="InterPro" id="IPR050109">
    <property type="entry name" value="HTH-type_TetR-like_transc_reg"/>
</dbReference>
<dbReference type="Gene3D" id="1.10.10.60">
    <property type="entry name" value="Homeodomain-like"/>
    <property type="match status" value="1"/>
</dbReference>
<feature type="domain" description="HTH tetR-type" evidence="5">
    <location>
        <begin position="10"/>
        <end position="70"/>
    </location>
</feature>
<keyword evidence="2 4" id="KW-0238">DNA-binding</keyword>
<evidence type="ECO:0000256" key="1">
    <source>
        <dbReference type="ARBA" id="ARBA00023015"/>
    </source>
</evidence>
<evidence type="ECO:0000313" key="7">
    <source>
        <dbReference type="Proteomes" id="UP000281726"/>
    </source>
</evidence>
<dbReference type="AlphaFoldDB" id="A0A3A9ZTZ7"/>
<evidence type="ECO:0000256" key="2">
    <source>
        <dbReference type="ARBA" id="ARBA00023125"/>
    </source>
</evidence>
<dbReference type="RefSeq" id="WP_120725136.1">
    <property type="nucleotide sequence ID" value="NZ_RBAK01000001.1"/>
</dbReference>
<protein>
    <submittedName>
        <fullName evidence="6">TetR/AcrR family transcriptional regulator</fullName>
    </submittedName>
</protein>
<dbReference type="PROSITE" id="PS50977">
    <property type="entry name" value="HTH_TETR_2"/>
    <property type="match status" value="1"/>
</dbReference>
<dbReference type="Pfam" id="PF00440">
    <property type="entry name" value="TetR_N"/>
    <property type="match status" value="1"/>
</dbReference>
<comment type="caution">
    <text evidence="6">The sequence shown here is derived from an EMBL/GenBank/DDBJ whole genome shotgun (WGS) entry which is preliminary data.</text>
</comment>
<dbReference type="SUPFAM" id="SSF48498">
    <property type="entry name" value="Tetracyclin repressor-like, C-terminal domain"/>
    <property type="match status" value="1"/>
</dbReference>
<dbReference type="OrthoDB" id="9796019at2"/>
<dbReference type="EMBL" id="RBAK01000001">
    <property type="protein sequence ID" value="RKN51046.1"/>
    <property type="molecule type" value="Genomic_DNA"/>
</dbReference>
<sequence>MSPDTTRRSDRSRRAVLAAARDLVVEVGYPRLSIEAVARHAGVGKQTIYRWWPSKGAVVLDAVRALSEDETGGITLPDTGDLEADLKTVLRATAVEFGDPALSALLRGLYAEIAVDPELAMLYREQVDRPVTEAKLARLRAGQRAGQLHPEADLALCLDLLYAPFVQRWLLRTGPLDAAFADALVEATLRAFAPVGDVE</sequence>
<keyword evidence="7" id="KW-1185">Reference proteome</keyword>
<dbReference type="PANTHER" id="PTHR30055">
    <property type="entry name" value="HTH-TYPE TRANSCRIPTIONAL REGULATOR RUTR"/>
    <property type="match status" value="1"/>
</dbReference>
<keyword evidence="1" id="KW-0805">Transcription regulation</keyword>
<dbReference type="GO" id="GO:0000976">
    <property type="term" value="F:transcription cis-regulatory region binding"/>
    <property type="evidence" value="ECO:0007669"/>
    <property type="project" value="TreeGrafter"/>
</dbReference>
<reference evidence="6 7" key="1">
    <citation type="journal article" date="2004" name="Syst. Appl. Microbiol.">
        <title>Cryptoendolithic actinomycetes from antarctic sandstone rock samples: Micromonospora endolithica sp. nov. and two isolates related to Micromonospora coerulea Jensen 1932.</title>
        <authorList>
            <person name="Hirsch P."/>
            <person name="Mevs U."/>
            <person name="Kroppenstedt R.M."/>
            <person name="Schumann P."/>
            <person name="Stackebrandt E."/>
        </authorList>
    </citation>
    <scope>NUCLEOTIDE SEQUENCE [LARGE SCALE GENOMIC DNA]</scope>
    <source>
        <strain evidence="6 7">JCM 12677</strain>
    </source>
</reference>
<evidence type="ECO:0000259" key="5">
    <source>
        <dbReference type="PROSITE" id="PS50977"/>
    </source>
</evidence>
<organism evidence="6 7">
    <name type="scientific">Micromonospora endolithica</name>
    <dbReference type="NCBI Taxonomy" id="230091"/>
    <lineage>
        <taxon>Bacteria</taxon>
        <taxon>Bacillati</taxon>
        <taxon>Actinomycetota</taxon>
        <taxon>Actinomycetes</taxon>
        <taxon>Micromonosporales</taxon>
        <taxon>Micromonosporaceae</taxon>
        <taxon>Micromonospora</taxon>
    </lineage>
</organism>
<dbReference type="InterPro" id="IPR036271">
    <property type="entry name" value="Tet_transcr_reg_TetR-rel_C_sf"/>
</dbReference>